<reference evidence="2 3" key="1">
    <citation type="submission" date="2014-07" db="EMBL/GenBank/DDBJ databases">
        <title>Tepidicaulis marinum gen. nov., sp. nov., a novel marine bacterium denitrifying nitrate to nitrous oxide strictly under microaerobic conditions.</title>
        <authorList>
            <person name="Takeuchi M."/>
            <person name="Yamagishi T."/>
            <person name="Kamagata Y."/>
            <person name="Oshima K."/>
            <person name="Hattori M."/>
            <person name="Katayama T."/>
            <person name="Hanada S."/>
            <person name="Tamaki H."/>
            <person name="Marumo K."/>
            <person name="Maeda H."/>
            <person name="Nedachi M."/>
            <person name="Iwasaki W."/>
            <person name="Suwa Y."/>
            <person name="Sakata S."/>
        </authorList>
    </citation>
    <scope>NUCLEOTIDE SEQUENCE [LARGE SCALE GENOMIC DNA]</scope>
    <source>
        <strain evidence="2 3">MA2</strain>
    </source>
</reference>
<evidence type="ECO:0000313" key="2">
    <source>
        <dbReference type="EMBL" id="GAK45984.1"/>
    </source>
</evidence>
<feature type="region of interest" description="Disordered" evidence="1">
    <location>
        <begin position="1"/>
        <end position="29"/>
    </location>
</feature>
<dbReference type="AlphaFoldDB" id="A0A081BD66"/>
<protein>
    <submittedName>
        <fullName evidence="2">Conserved protein</fullName>
    </submittedName>
</protein>
<evidence type="ECO:0000313" key="3">
    <source>
        <dbReference type="Proteomes" id="UP000028702"/>
    </source>
</evidence>
<feature type="non-terminal residue" evidence="2">
    <location>
        <position position="1"/>
    </location>
</feature>
<sequence>LTQPSPPRGRGGRGLGAFIPSPLRGEGGTRCRRQWEGEGSASQLVRNLLQHAADISKHLMVPETDNAKAARQKKMRARLVARALERVLPAIQLDNEPGFKTDEIGNKASNRKLPAELCPRQLTAAQMPPKQALGIRQITAQRPRFCRPVSFHSSQSLISSATV</sequence>
<gene>
    <name evidence="2" type="ORF">M2A_2483</name>
</gene>
<dbReference type="eggNOG" id="ENOG502ZP0J">
    <property type="taxonomic scope" value="Bacteria"/>
</dbReference>
<name>A0A081BD66_9HYPH</name>
<accession>A0A081BD66</accession>
<dbReference type="STRING" id="1333998.M2A_2483"/>
<dbReference type="Proteomes" id="UP000028702">
    <property type="component" value="Unassembled WGS sequence"/>
</dbReference>
<dbReference type="EMBL" id="BBIO01000013">
    <property type="protein sequence ID" value="GAK45984.1"/>
    <property type="molecule type" value="Genomic_DNA"/>
</dbReference>
<keyword evidence="3" id="KW-1185">Reference proteome</keyword>
<organism evidence="2 3">
    <name type="scientific">Tepidicaulis marinus</name>
    <dbReference type="NCBI Taxonomy" id="1333998"/>
    <lineage>
        <taxon>Bacteria</taxon>
        <taxon>Pseudomonadati</taxon>
        <taxon>Pseudomonadota</taxon>
        <taxon>Alphaproteobacteria</taxon>
        <taxon>Hyphomicrobiales</taxon>
        <taxon>Parvibaculaceae</taxon>
        <taxon>Tepidicaulis</taxon>
    </lineage>
</organism>
<proteinExistence type="predicted"/>
<evidence type="ECO:0000256" key="1">
    <source>
        <dbReference type="SAM" id="MobiDB-lite"/>
    </source>
</evidence>
<comment type="caution">
    <text evidence="2">The sequence shown here is derived from an EMBL/GenBank/DDBJ whole genome shotgun (WGS) entry which is preliminary data.</text>
</comment>